<dbReference type="RefSeq" id="XP_012870475.1">
    <property type="nucleotide sequence ID" value="XM_013015021.1"/>
</dbReference>
<dbReference type="AlphaFoldDB" id="A0A1S3F2N2"/>
<dbReference type="GeneID" id="105984746"/>
<evidence type="ECO:0000313" key="1">
    <source>
        <dbReference type="Proteomes" id="UP000081671"/>
    </source>
</evidence>
<dbReference type="Pfam" id="PF15858">
    <property type="entry name" value="LCE6A"/>
    <property type="match status" value="1"/>
</dbReference>
<dbReference type="InterPro" id="IPR031716">
    <property type="entry name" value="LCE6A"/>
</dbReference>
<dbReference type="InParanoid" id="A0A1S3F2N2"/>
<dbReference type="Proteomes" id="UP000081671">
    <property type="component" value="Unplaced"/>
</dbReference>
<organism evidence="1 2">
    <name type="scientific">Dipodomys ordii</name>
    <name type="common">Ord's kangaroo rat</name>
    <dbReference type="NCBI Taxonomy" id="10020"/>
    <lineage>
        <taxon>Eukaryota</taxon>
        <taxon>Metazoa</taxon>
        <taxon>Chordata</taxon>
        <taxon>Craniata</taxon>
        <taxon>Vertebrata</taxon>
        <taxon>Euteleostomi</taxon>
        <taxon>Mammalia</taxon>
        <taxon>Eutheria</taxon>
        <taxon>Euarchontoglires</taxon>
        <taxon>Glires</taxon>
        <taxon>Rodentia</taxon>
        <taxon>Castorimorpha</taxon>
        <taxon>Heteromyidae</taxon>
        <taxon>Dipodomyinae</taxon>
        <taxon>Dipodomys</taxon>
    </lineage>
</organism>
<proteinExistence type="predicted"/>
<evidence type="ECO:0000313" key="2">
    <source>
        <dbReference type="RefSeq" id="XP_012870475.1"/>
    </source>
</evidence>
<sequence>MSQQKQPSAKSPDALQCSPPQCPHAQCLPPCSAPCAEPYSGDRSSCPLSTAAQCAACPKRARRQPRCVSGGTTYHCQEEEC</sequence>
<gene>
    <name evidence="2" type="primary">Lce6a</name>
</gene>
<keyword evidence="1" id="KW-1185">Reference proteome</keyword>
<accession>A0A1S3F2N2</accession>
<dbReference type="CTD" id="448835"/>
<reference evidence="2" key="1">
    <citation type="submission" date="2025-08" db="UniProtKB">
        <authorList>
            <consortium name="RefSeq"/>
        </authorList>
    </citation>
    <scope>IDENTIFICATION</scope>
    <source>
        <tissue evidence="2">Kidney</tissue>
    </source>
</reference>
<dbReference type="KEGG" id="dord:105984746"/>
<protein>
    <submittedName>
        <fullName evidence="2">Late cornified envelope protein 6A</fullName>
    </submittedName>
</protein>
<dbReference type="OrthoDB" id="9628357at2759"/>
<name>A0A1S3F2N2_DIPOR</name>